<dbReference type="EMBL" id="JAHRIN010058821">
    <property type="protein sequence ID" value="MEQ2211159.1"/>
    <property type="molecule type" value="Genomic_DNA"/>
</dbReference>
<evidence type="ECO:0000256" key="1">
    <source>
        <dbReference type="SAM" id="MobiDB-lite"/>
    </source>
</evidence>
<name>A0ABV0RSE0_9TELE</name>
<gene>
    <name evidence="2" type="ORF">XENOCAPTIV_019342</name>
</gene>
<dbReference type="Proteomes" id="UP001434883">
    <property type="component" value="Unassembled WGS sequence"/>
</dbReference>
<keyword evidence="3" id="KW-1185">Reference proteome</keyword>
<sequence>MSSCSNHTNTTQILTKPDSGTPVLSGDMDQNPSNVISTELCAGWCVNVCLSLPSVTAGCDWPVGPRSCRSSSRLRMSIKRSRLPEADEPVPSFMLSSWLPVLCFLVPWDYWRNPLKTLPVNLFHCSSGFPPFV</sequence>
<comment type="caution">
    <text evidence="2">The sequence shown here is derived from an EMBL/GenBank/DDBJ whole genome shotgun (WGS) entry which is preliminary data.</text>
</comment>
<evidence type="ECO:0000313" key="3">
    <source>
        <dbReference type="Proteomes" id="UP001434883"/>
    </source>
</evidence>
<feature type="region of interest" description="Disordered" evidence="1">
    <location>
        <begin position="1"/>
        <end position="28"/>
    </location>
</feature>
<reference evidence="2 3" key="1">
    <citation type="submission" date="2021-06" db="EMBL/GenBank/DDBJ databases">
        <authorList>
            <person name="Palmer J.M."/>
        </authorList>
    </citation>
    <scope>NUCLEOTIDE SEQUENCE [LARGE SCALE GENOMIC DNA]</scope>
    <source>
        <strain evidence="2 3">XC_2019</strain>
        <tissue evidence="2">Muscle</tissue>
    </source>
</reference>
<accession>A0ABV0RSE0</accession>
<proteinExistence type="predicted"/>
<evidence type="ECO:0000313" key="2">
    <source>
        <dbReference type="EMBL" id="MEQ2211159.1"/>
    </source>
</evidence>
<organism evidence="2 3">
    <name type="scientific">Xenoophorus captivus</name>
    <dbReference type="NCBI Taxonomy" id="1517983"/>
    <lineage>
        <taxon>Eukaryota</taxon>
        <taxon>Metazoa</taxon>
        <taxon>Chordata</taxon>
        <taxon>Craniata</taxon>
        <taxon>Vertebrata</taxon>
        <taxon>Euteleostomi</taxon>
        <taxon>Actinopterygii</taxon>
        <taxon>Neopterygii</taxon>
        <taxon>Teleostei</taxon>
        <taxon>Neoteleostei</taxon>
        <taxon>Acanthomorphata</taxon>
        <taxon>Ovalentaria</taxon>
        <taxon>Atherinomorphae</taxon>
        <taxon>Cyprinodontiformes</taxon>
        <taxon>Goodeidae</taxon>
        <taxon>Xenoophorus</taxon>
    </lineage>
</organism>
<protein>
    <submittedName>
        <fullName evidence="2">Uncharacterized protein</fullName>
    </submittedName>
</protein>
<feature type="compositionally biased region" description="Polar residues" evidence="1">
    <location>
        <begin position="1"/>
        <end position="14"/>
    </location>
</feature>